<evidence type="ECO:0000313" key="12">
    <source>
        <dbReference type="EMBL" id="QDU95528.1"/>
    </source>
</evidence>
<evidence type="ECO:0000256" key="7">
    <source>
        <dbReference type="ARBA" id="ARBA00022927"/>
    </source>
</evidence>
<gene>
    <name evidence="12" type="ORF">Pla8534_33430</name>
</gene>
<feature type="domain" description="TonB C-terminal" evidence="11">
    <location>
        <begin position="203"/>
        <end position="294"/>
    </location>
</feature>
<feature type="compositionally biased region" description="Pro residues" evidence="10">
    <location>
        <begin position="79"/>
        <end position="97"/>
    </location>
</feature>
<dbReference type="GO" id="GO:0098797">
    <property type="term" value="C:plasma membrane protein complex"/>
    <property type="evidence" value="ECO:0007669"/>
    <property type="project" value="TreeGrafter"/>
</dbReference>
<keyword evidence="4" id="KW-1003">Cell membrane</keyword>
<comment type="similarity">
    <text evidence="2">Belongs to the TonB family.</text>
</comment>
<dbReference type="InterPro" id="IPR037682">
    <property type="entry name" value="TonB_C"/>
</dbReference>
<organism evidence="12 13">
    <name type="scientific">Lignipirellula cremea</name>
    <dbReference type="NCBI Taxonomy" id="2528010"/>
    <lineage>
        <taxon>Bacteria</taxon>
        <taxon>Pseudomonadati</taxon>
        <taxon>Planctomycetota</taxon>
        <taxon>Planctomycetia</taxon>
        <taxon>Pirellulales</taxon>
        <taxon>Pirellulaceae</taxon>
        <taxon>Lignipirellula</taxon>
    </lineage>
</organism>
<dbReference type="NCBIfam" id="TIGR01352">
    <property type="entry name" value="tonB_Cterm"/>
    <property type="match status" value="1"/>
</dbReference>
<dbReference type="GO" id="GO:0031992">
    <property type="term" value="F:energy transducer activity"/>
    <property type="evidence" value="ECO:0007669"/>
    <property type="project" value="InterPro"/>
</dbReference>
<feature type="region of interest" description="Disordered" evidence="10">
    <location>
        <begin position="139"/>
        <end position="190"/>
    </location>
</feature>
<evidence type="ECO:0000313" key="13">
    <source>
        <dbReference type="Proteomes" id="UP000317648"/>
    </source>
</evidence>
<feature type="region of interest" description="Disordered" evidence="10">
    <location>
        <begin position="73"/>
        <end position="107"/>
    </location>
</feature>
<keyword evidence="6" id="KW-0812">Transmembrane</keyword>
<feature type="compositionally biased region" description="Basic and acidic residues" evidence="10">
    <location>
        <begin position="162"/>
        <end position="179"/>
    </location>
</feature>
<dbReference type="PANTHER" id="PTHR33446">
    <property type="entry name" value="PROTEIN TONB-RELATED"/>
    <property type="match status" value="1"/>
</dbReference>
<dbReference type="PANTHER" id="PTHR33446:SF2">
    <property type="entry name" value="PROTEIN TONB"/>
    <property type="match status" value="1"/>
</dbReference>
<evidence type="ECO:0000256" key="1">
    <source>
        <dbReference type="ARBA" id="ARBA00004383"/>
    </source>
</evidence>
<evidence type="ECO:0000256" key="6">
    <source>
        <dbReference type="ARBA" id="ARBA00022692"/>
    </source>
</evidence>
<dbReference type="KEGG" id="lcre:Pla8534_33430"/>
<accession>A0A518DUN1</accession>
<keyword evidence="8" id="KW-1133">Transmembrane helix</keyword>
<evidence type="ECO:0000256" key="10">
    <source>
        <dbReference type="SAM" id="MobiDB-lite"/>
    </source>
</evidence>
<reference evidence="12 13" key="1">
    <citation type="submission" date="2019-02" db="EMBL/GenBank/DDBJ databases">
        <title>Deep-cultivation of Planctomycetes and their phenomic and genomic characterization uncovers novel biology.</title>
        <authorList>
            <person name="Wiegand S."/>
            <person name="Jogler M."/>
            <person name="Boedeker C."/>
            <person name="Pinto D."/>
            <person name="Vollmers J."/>
            <person name="Rivas-Marin E."/>
            <person name="Kohn T."/>
            <person name="Peeters S.H."/>
            <person name="Heuer A."/>
            <person name="Rast P."/>
            <person name="Oberbeckmann S."/>
            <person name="Bunk B."/>
            <person name="Jeske O."/>
            <person name="Meyerdierks A."/>
            <person name="Storesund J.E."/>
            <person name="Kallscheuer N."/>
            <person name="Luecker S."/>
            <person name="Lage O.M."/>
            <person name="Pohl T."/>
            <person name="Merkel B.J."/>
            <person name="Hornburger P."/>
            <person name="Mueller R.-W."/>
            <person name="Bruemmer F."/>
            <person name="Labrenz M."/>
            <person name="Spormann A.M."/>
            <person name="Op den Camp H."/>
            <person name="Overmann J."/>
            <person name="Amann R."/>
            <person name="Jetten M.S.M."/>
            <person name="Mascher T."/>
            <person name="Medema M.H."/>
            <person name="Devos D.P."/>
            <person name="Kaster A.-K."/>
            <person name="Ovreas L."/>
            <person name="Rohde M."/>
            <person name="Galperin M.Y."/>
            <person name="Jogler C."/>
        </authorList>
    </citation>
    <scope>NUCLEOTIDE SEQUENCE [LARGE SCALE GENOMIC DNA]</scope>
    <source>
        <strain evidence="12 13">Pla85_3_4</strain>
    </source>
</reference>
<evidence type="ECO:0000256" key="9">
    <source>
        <dbReference type="ARBA" id="ARBA00023136"/>
    </source>
</evidence>
<dbReference type="InterPro" id="IPR006260">
    <property type="entry name" value="TonB/TolA_C"/>
</dbReference>
<dbReference type="Proteomes" id="UP000317648">
    <property type="component" value="Chromosome"/>
</dbReference>
<keyword evidence="7" id="KW-0653">Protein transport</keyword>
<dbReference type="EMBL" id="CP036433">
    <property type="protein sequence ID" value="QDU95528.1"/>
    <property type="molecule type" value="Genomic_DNA"/>
</dbReference>
<dbReference type="GO" id="GO:0015891">
    <property type="term" value="P:siderophore transport"/>
    <property type="evidence" value="ECO:0007669"/>
    <property type="project" value="InterPro"/>
</dbReference>
<dbReference type="Pfam" id="PF03544">
    <property type="entry name" value="TonB_C"/>
    <property type="match status" value="1"/>
</dbReference>
<evidence type="ECO:0000256" key="4">
    <source>
        <dbReference type="ARBA" id="ARBA00022475"/>
    </source>
</evidence>
<evidence type="ECO:0000256" key="5">
    <source>
        <dbReference type="ARBA" id="ARBA00022519"/>
    </source>
</evidence>
<dbReference type="PROSITE" id="PS52015">
    <property type="entry name" value="TONB_CTD"/>
    <property type="match status" value="1"/>
</dbReference>
<evidence type="ECO:0000259" key="11">
    <source>
        <dbReference type="PROSITE" id="PS52015"/>
    </source>
</evidence>
<sequence>MITIGRRFLQPTLSKAFTLSLVAHGAALTACLWTIPQQHFAVAGSQTAIYLEASLAQPALEQVEETVPIEVEPEAEASPPTPVEPEPPVEPAPPLLPEPETREPLPPVPEVKTLVETNTPPPVLTVALLPVPRTQAVAAEPPAAAKPESRPRERVAVPLAVRRPEPEERIVEKPPEQPKRPLRTAPSVTQPPAVAATVQLGVETKTPPDFSSNQAPQYPAEAVRRGWEGTVMLELEVAASGRVGRVTILQSSGYPILDRAAVNAVQKWRGEPAQLFGAAIPTTEKLPVRFRLRD</sequence>
<dbReference type="GO" id="GO:0030288">
    <property type="term" value="C:outer membrane-bounded periplasmic space"/>
    <property type="evidence" value="ECO:0007669"/>
    <property type="project" value="InterPro"/>
</dbReference>
<dbReference type="AlphaFoldDB" id="A0A518DUN1"/>
<keyword evidence="13" id="KW-1185">Reference proteome</keyword>
<keyword evidence="3" id="KW-0813">Transport</keyword>
<evidence type="ECO:0000256" key="2">
    <source>
        <dbReference type="ARBA" id="ARBA00006555"/>
    </source>
</evidence>
<dbReference type="InterPro" id="IPR003538">
    <property type="entry name" value="TonB"/>
</dbReference>
<dbReference type="PROSITE" id="PS51257">
    <property type="entry name" value="PROKAR_LIPOPROTEIN"/>
    <property type="match status" value="1"/>
</dbReference>
<keyword evidence="5" id="KW-0997">Cell inner membrane</keyword>
<name>A0A518DUN1_9BACT</name>
<protein>
    <submittedName>
        <fullName evidence="12">Transport protein TonB</fullName>
    </submittedName>
</protein>
<dbReference type="InterPro" id="IPR051045">
    <property type="entry name" value="TonB-dependent_transducer"/>
</dbReference>
<dbReference type="SUPFAM" id="SSF74653">
    <property type="entry name" value="TolA/TonB C-terminal domain"/>
    <property type="match status" value="1"/>
</dbReference>
<dbReference type="Gene3D" id="3.30.1150.10">
    <property type="match status" value="1"/>
</dbReference>
<dbReference type="GO" id="GO:0055085">
    <property type="term" value="P:transmembrane transport"/>
    <property type="evidence" value="ECO:0007669"/>
    <property type="project" value="InterPro"/>
</dbReference>
<evidence type="ECO:0000256" key="8">
    <source>
        <dbReference type="ARBA" id="ARBA00022989"/>
    </source>
</evidence>
<dbReference type="PRINTS" id="PR01374">
    <property type="entry name" value="TONBPROTEIN"/>
</dbReference>
<dbReference type="GO" id="GO:0015031">
    <property type="term" value="P:protein transport"/>
    <property type="evidence" value="ECO:0007669"/>
    <property type="project" value="UniProtKB-KW"/>
</dbReference>
<proteinExistence type="inferred from homology"/>
<keyword evidence="9" id="KW-0472">Membrane</keyword>
<comment type="subcellular location">
    <subcellularLocation>
        <location evidence="1">Cell inner membrane</location>
        <topology evidence="1">Single-pass membrane protein</topology>
        <orientation evidence="1">Periplasmic side</orientation>
    </subcellularLocation>
</comment>
<evidence type="ECO:0000256" key="3">
    <source>
        <dbReference type="ARBA" id="ARBA00022448"/>
    </source>
</evidence>